<dbReference type="InterPro" id="IPR058240">
    <property type="entry name" value="rSAM_sf"/>
</dbReference>
<evidence type="ECO:0000313" key="13">
    <source>
        <dbReference type="Proteomes" id="UP000239867"/>
    </source>
</evidence>
<dbReference type="InterPro" id="IPR034457">
    <property type="entry name" value="Organic_radical-activating"/>
</dbReference>
<evidence type="ECO:0000256" key="7">
    <source>
        <dbReference type="ARBA" id="ARBA00023002"/>
    </source>
</evidence>
<dbReference type="InterPro" id="IPR001989">
    <property type="entry name" value="Radical_activat_CS"/>
</dbReference>
<dbReference type="Gene3D" id="3.20.20.70">
    <property type="entry name" value="Aldolase class I"/>
    <property type="match status" value="1"/>
</dbReference>
<dbReference type="Pfam" id="PF04055">
    <property type="entry name" value="Radical_SAM"/>
    <property type="match status" value="1"/>
</dbReference>
<dbReference type="PANTHER" id="PTHR30352:SF4">
    <property type="entry name" value="PYRUVATE FORMATE-LYASE 2-ACTIVATING ENZYME"/>
    <property type="match status" value="1"/>
</dbReference>
<dbReference type="SUPFAM" id="SSF102114">
    <property type="entry name" value="Radical SAM enzymes"/>
    <property type="match status" value="1"/>
</dbReference>
<dbReference type="InterPro" id="IPR007197">
    <property type="entry name" value="rSAM"/>
</dbReference>
<dbReference type="InterPro" id="IPR012839">
    <property type="entry name" value="Organic_radical_activase"/>
</dbReference>
<dbReference type="NCBIfam" id="TIGR02494">
    <property type="entry name" value="PFLE_PFLC"/>
    <property type="match status" value="1"/>
</dbReference>
<dbReference type="PANTHER" id="PTHR30352">
    <property type="entry name" value="PYRUVATE FORMATE-LYASE-ACTIVATING ENZYME"/>
    <property type="match status" value="1"/>
</dbReference>
<comment type="cofactor">
    <cofactor evidence="1">
        <name>[4Fe-4S] cluster</name>
        <dbReference type="ChEBI" id="CHEBI:49883"/>
    </cofactor>
</comment>
<evidence type="ECO:0000313" key="12">
    <source>
        <dbReference type="EMBL" id="AVD72171.1"/>
    </source>
</evidence>
<comment type="similarity">
    <text evidence="2">Belongs to the organic radical-activating enzymes family.</text>
</comment>
<dbReference type="GO" id="GO:0016829">
    <property type="term" value="F:lyase activity"/>
    <property type="evidence" value="ECO:0007669"/>
    <property type="project" value="UniProtKB-KW"/>
</dbReference>
<evidence type="ECO:0000256" key="8">
    <source>
        <dbReference type="ARBA" id="ARBA00023004"/>
    </source>
</evidence>
<organism evidence="12 13">
    <name type="scientific">Desulfobulbus oralis</name>
    <dbReference type="NCBI Taxonomy" id="1986146"/>
    <lineage>
        <taxon>Bacteria</taxon>
        <taxon>Pseudomonadati</taxon>
        <taxon>Thermodesulfobacteriota</taxon>
        <taxon>Desulfobulbia</taxon>
        <taxon>Desulfobulbales</taxon>
        <taxon>Desulfobulbaceae</taxon>
        <taxon>Desulfobulbus</taxon>
    </lineage>
</organism>
<keyword evidence="9" id="KW-0411">Iron-sulfur</keyword>
<dbReference type="AlphaFoldDB" id="A0A2L1GR60"/>
<dbReference type="Pfam" id="PF00037">
    <property type="entry name" value="Fer4"/>
    <property type="match status" value="2"/>
</dbReference>
<keyword evidence="7" id="KW-0560">Oxidoreductase</keyword>
<evidence type="ECO:0000256" key="9">
    <source>
        <dbReference type="ARBA" id="ARBA00023014"/>
    </source>
</evidence>
<evidence type="ECO:0000256" key="4">
    <source>
        <dbReference type="ARBA" id="ARBA00022485"/>
    </source>
</evidence>
<evidence type="ECO:0000256" key="6">
    <source>
        <dbReference type="ARBA" id="ARBA00022723"/>
    </source>
</evidence>
<dbReference type="SUPFAM" id="SSF54862">
    <property type="entry name" value="4Fe-4S ferredoxins"/>
    <property type="match status" value="1"/>
</dbReference>
<dbReference type="PROSITE" id="PS51379">
    <property type="entry name" value="4FE4S_FER_2"/>
    <property type="match status" value="2"/>
</dbReference>
<keyword evidence="6" id="KW-0479">Metal-binding</keyword>
<evidence type="ECO:0000256" key="1">
    <source>
        <dbReference type="ARBA" id="ARBA00001966"/>
    </source>
</evidence>
<proteinExistence type="inferred from homology"/>
<keyword evidence="12" id="KW-0670">Pyruvate</keyword>
<keyword evidence="12" id="KW-0456">Lyase</keyword>
<keyword evidence="5" id="KW-0949">S-adenosyl-L-methionine</keyword>
<dbReference type="GO" id="GO:0051539">
    <property type="term" value="F:4 iron, 4 sulfur cluster binding"/>
    <property type="evidence" value="ECO:0007669"/>
    <property type="project" value="UniProtKB-KW"/>
</dbReference>
<dbReference type="Proteomes" id="UP000239867">
    <property type="component" value="Chromosome"/>
</dbReference>
<feature type="domain" description="4Fe-4S ferredoxin-type" evidence="10">
    <location>
        <begin position="45"/>
        <end position="74"/>
    </location>
</feature>
<evidence type="ECO:0000259" key="10">
    <source>
        <dbReference type="PROSITE" id="PS51379"/>
    </source>
</evidence>
<dbReference type="GO" id="GO:0046872">
    <property type="term" value="F:metal ion binding"/>
    <property type="evidence" value="ECO:0007669"/>
    <property type="project" value="UniProtKB-KW"/>
</dbReference>
<dbReference type="SFLD" id="SFLDG01118">
    <property type="entry name" value="activating_enzymes__group_2"/>
    <property type="match status" value="1"/>
</dbReference>
<dbReference type="KEGG" id="deo:CAY53_00665"/>
<dbReference type="PROSITE" id="PS00198">
    <property type="entry name" value="4FE4S_FER_1"/>
    <property type="match status" value="2"/>
</dbReference>
<keyword evidence="4" id="KW-0004">4Fe-4S</keyword>
<protein>
    <submittedName>
        <fullName evidence="12">Pyruvate formate lyase-activating protein</fullName>
    </submittedName>
</protein>
<reference evidence="12 13" key="1">
    <citation type="journal article" date="2018" name="MBio">
        <title>Insights into the evolution of host association through the isolation and characterization of a novel human periodontal pathobiont, Desulfobulbus oralis.</title>
        <authorList>
            <person name="Cross K.L."/>
            <person name="Chirania P."/>
            <person name="Xiong W."/>
            <person name="Beall C.J."/>
            <person name="Elkins J.G."/>
            <person name="Giannone R.J."/>
            <person name="Griffen A.L."/>
            <person name="Guss A.M."/>
            <person name="Hettich R.L."/>
            <person name="Joshi S.S."/>
            <person name="Mokrzan E.M."/>
            <person name="Martin R.K."/>
            <person name="Zhulin I.B."/>
            <person name="Leys E.J."/>
            <person name="Podar M."/>
        </authorList>
    </citation>
    <scope>NUCLEOTIDE SEQUENCE [LARGE SCALE GENOMIC DNA]</scope>
    <source>
        <strain evidence="12 13">ORNL</strain>
    </source>
</reference>
<dbReference type="GO" id="GO:0016491">
    <property type="term" value="F:oxidoreductase activity"/>
    <property type="evidence" value="ECO:0007669"/>
    <property type="project" value="UniProtKB-KW"/>
</dbReference>
<dbReference type="InterPro" id="IPR017896">
    <property type="entry name" value="4Fe4S_Fe-S-bd"/>
</dbReference>
<dbReference type="SFLD" id="SFLDG01066">
    <property type="entry name" value="organic_radical-activating_enz"/>
    <property type="match status" value="1"/>
</dbReference>
<dbReference type="Gene3D" id="3.30.70.20">
    <property type="match status" value="1"/>
</dbReference>
<dbReference type="InterPro" id="IPR017900">
    <property type="entry name" value="4Fe4S_Fe_S_CS"/>
</dbReference>
<feature type="domain" description="4Fe-4S ferredoxin-type" evidence="10">
    <location>
        <begin position="75"/>
        <end position="103"/>
    </location>
</feature>
<gene>
    <name evidence="12" type="ORF">CAY53_00665</name>
</gene>
<evidence type="ECO:0000256" key="5">
    <source>
        <dbReference type="ARBA" id="ARBA00022691"/>
    </source>
</evidence>
<sequence length="297" mass="32837">MEGIVYNIQRMSTKDGPGLRTTVFLKGCPLHCPWCSNPESQSFKPQLLVFSNLCVGCGACEKTCPNGAVIRTGNTFNRDRAICTDCGACVEVCPSQAREMSGMRMTVAEVMQVVDSDSIFYSNSGGGVTFGGGEPTAAGDFLVALIDACRSRGYHTCLDTCGVCEPVRFRKIMEKIELFLFDCKHMDPVEHKRLTGLDNTLILHNLHNLFEAGKELRIRVPLMPGINDTDENIGAMAEFLHRHGCFAVDVLPCHTFGFNKYRALNLSPPELLPYKPEELEAALARFRRHGLRVTIAK</sequence>
<comment type="subunit">
    <text evidence="3">Monomer.</text>
</comment>
<dbReference type="InterPro" id="IPR040074">
    <property type="entry name" value="BssD/PflA/YjjW"/>
</dbReference>
<dbReference type="OrthoDB" id="9782387at2"/>
<evidence type="ECO:0000256" key="3">
    <source>
        <dbReference type="ARBA" id="ARBA00011245"/>
    </source>
</evidence>
<keyword evidence="8" id="KW-0408">Iron</keyword>
<keyword evidence="13" id="KW-1185">Reference proteome</keyword>
<feature type="domain" description="Radical SAM core" evidence="11">
    <location>
        <begin position="14"/>
        <end position="292"/>
    </location>
</feature>
<evidence type="ECO:0000259" key="11">
    <source>
        <dbReference type="PROSITE" id="PS51918"/>
    </source>
</evidence>
<evidence type="ECO:0000256" key="2">
    <source>
        <dbReference type="ARBA" id="ARBA00009777"/>
    </source>
</evidence>
<dbReference type="PROSITE" id="PS01087">
    <property type="entry name" value="RADICAL_ACTIVATING"/>
    <property type="match status" value="1"/>
</dbReference>
<dbReference type="EMBL" id="CP021255">
    <property type="protein sequence ID" value="AVD72171.1"/>
    <property type="molecule type" value="Genomic_DNA"/>
</dbReference>
<name>A0A2L1GR60_9BACT</name>
<dbReference type="SFLD" id="SFLDS00029">
    <property type="entry name" value="Radical_SAM"/>
    <property type="match status" value="1"/>
</dbReference>
<accession>A0A2L1GR60</accession>
<dbReference type="InterPro" id="IPR013785">
    <property type="entry name" value="Aldolase_TIM"/>
</dbReference>
<dbReference type="PROSITE" id="PS51918">
    <property type="entry name" value="RADICAL_SAM"/>
    <property type="match status" value="1"/>
</dbReference>
<dbReference type="PIRSF" id="PIRSF000371">
    <property type="entry name" value="PFL_act_enz"/>
    <property type="match status" value="1"/>
</dbReference>